<feature type="domain" description="DUF4283" evidence="2">
    <location>
        <begin position="7"/>
        <end position="65"/>
    </location>
</feature>
<name>A0A7J9FQU9_9ROSI</name>
<dbReference type="Pfam" id="PF14111">
    <property type="entry name" value="DUF4283"/>
    <property type="match status" value="1"/>
</dbReference>
<dbReference type="InterPro" id="IPR025558">
    <property type="entry name" value="DUF4283"/>
</dbReference>
<gene>
    <name evidence="3" type="ORF">Gotri_025666</name>
</gene>
<proteinExistence type="predicted"/>
<sequence length="181" mass="20797">MVEPNEKPTLICTIWTEKSYNLDSFKAQMKSIWKTKRKFEIQSVGQNLFMIVFELEEDLETVMEGMHSSTTCKKDRIRENPPFSLALKAELNLVERESLKFNALAKKLQLQCSYTGGVKENQEMYLQSGKSSGMIQEVQEDSWVKITEKETRTQNVGEVDDNKSEKGKTDEDSIKPARKSS</sequence>
<evidence type="ECO:0000313" key="3">
    <source>
        <dbReference type="EMBL" id="MBA0786935.1"/>
    </source>
</evidence>
<dbReference type="EMBL" id="JABEZW010224917">
    <property type="protein sequence ID" value="MBA0786935.1"/>
    <property type="molecule type" value="Genomic_DNA"/>
</dbReference>
<reference evidence="3 4" key="1">
    <citation type="journal article" date="2019" name="Genome Biol. Evol.">
        <title>Insights into the evolution of the New World diploid cottons (Gossypium, subgenus Houzingenia) based on genome sequencing.</title>
        <authorList>
            <person name="Grover C.E."/>
            <person name="Arick M.A. 2nd"/>
            <person name="Thrash A."/>
            <person name="Conover J.L."/>
            <person name="Sanders W.S."/>
            <person name="Peterson D.G."/>
            <person name="Frelichowski J.E."/>
            <person name="Scheffler J.A."/>
            <person name="Scheffler B.E."/>
            <person name="Wendel J.F."/>
        </authorList>
    </citation>
    <scope>NUCLEOTIDE SEQUENCE [LARGE SCALE GENOMIC DNA]</scope>
    <source>
        <strain evidence="3">8</strain>
        <tissue evidence="3">Leaf</tissue>
    </source>
</reference>
<feature type="compositionally biased region" description="Basic and acidic residues" evidence="1">
    <location>
        <begin position="160"/>
        <end position="175"/>
    </location>
</feature>
<protein>
    <recommendedName>
        <fullName evidence="2">DUF4283 domain-containing protein</fullName>
    </recommendedName>
</protein>
<dbReference type="AlphaFoldDB" id="A0A7J9FQU9"/>
<accession>A0A7J9FQU9</accession>
<comment type="caution">
    <text evidence="3">The sequence shown here is derived from an EMBL/GenBank/DDBJ whole genome shotgun (WGS) entry which is preliminary data.</text>
</comment>
<organism evidence="3 4">
    <name type="scientific">Gossypium trilobum</name>
    <dbReference type="NCBI Taxonomy" id="34281"/>
    <lineage>
        <taxon>Eukaryota</taxon>
        <taxon>Viridiplantae</taxon>
        <taxon>Streptophyta</taxon>
        <taxon>Embryophyta</taxon>
        <taxon>Tracheophyta</taxon>
        <taxon>Spermatophyta</taxon>
        <taxon>Magnoliopsida</taxon>
        <taxon>eudicotyledons</taxon>
        <taxon>Gunneridae</taxon>
        <taxon>Pentapetalae</taxon>
        <taxon>rosids</taxon>
        <taxon>malvids</taxon>
        <taxon>Malvales</taxon>
        <taxon>Malvaceae</taxon>
        <taxon>Malvoideae</taxon>
        <taxon>Gossypium</taxon>
    </lineage>
</organism>
<evidence type="ECO:0000256" key="1">
    <source>
        <dbReference type="SAM" id="MobiDB-lite"/>
    </source>
</evidence>
<evidence type="ECO:0000259" key="2">
    <source>
        <dbReference type="Pfam" id="PF14111"/>
    </source>
</evidence>
<keyword evidence="4" id="KW-1185">Reference proteome</keyword>
<evidence type="ECO:0000313" key="4">
    <source>
        <dbReference type="Proteomes" id="UP000593568"/>
    </source>
</evidence>
<dbReference type="Proteomes" id="UP000593568">
    <property type="component" value="Unassembled WGS sequence"/>
</dbReference>
<feature type="region of interest" description="Disordered" evidence="1">
    <location>
        <begin position="146"/>
        <end position="181"/>
    </location>
</feature>